<sequence length="564" mass="63381">MLQLRRPGNFPNDTQPELLERIRKLEEIVESQKSQTNGNAVRYPQQSPESPESSGTPYTLRTNTSRSSLSPDIENLDNDVAFLKSIYTAQNLSDNTPSTKIAFSVCPIQQIPQAQPYINENAHLSPARFEPFRCVWLPQYAEAKVLLQKFIDDIDHVHHITHTPSLPAILEGVYFCLNQQGQIKPGSIILLLGIFASATHAWVQRDSVRELFPTWQEANAQALLWVKAVEDVLDIFHRTSSVPIEGIQGISITVFTVLNMEGFSLRCKSLFNMAFMLARELGLHFLDQPSNKKLTSSAQTEIGRRVWWFLVAADWSLPSRRFNCGSQNIYHCHPRHMLVKKPLNINDEDVIDGMRGTEQPLSQPTTMSFQLLQLRLSEISHNMVDRSPLIMGLSGGLSHDVVMNIDTELQMLLNDTPPFFSMSVPELTANYQLDPSHASKIKRFGSSKRQKHESETAKRFLDSLTHVLRKHEVSPASKPAEQLPITPNTAFTGLQPYGDLPLPLSPSSLVGANDVILGNPMYANGEDVSTYFNELAQTFEQGTEVGNLDWNNMFSGIDSSMVWI</sequence>
<name>A0A395J6D1_9HELO</name>
<dbReference type="InterPro" id="IPR050613">
    <property type="entry name" value="Sec_Metabolite_Reg"/>
</dbReference>
<dbReference type="GO" id="GO:0005634">
    <property type="term" value="C:nucleus"/>
    <property type="evidence" value="ECO:0007669"/>
    <property type="project" value="UniProtKB-SubCell"/>
</dbReference>
<accession>A0A395J6D1</accession>
<gene>
    <name evidence="4" type="ORF">DID88_008770</name>
</gene>
<dbReference type="EMBL" id="QKRW01000002">
    <property type="protein sequence ID" value="RAL68047.1"/>
    <property type="molecule type" value="Genomic_DNA"/>
</dbReference>
<feature type="region of interest" description="Disordered" evidence="3">
    <location>
        <begin position="30"/>
        <end position="72"/>
    </location>
</feature>
<reference evidence="4 5" key="1">
    <citation type="submission" date="2018-06" db="EMBL/GenBank/DDBJ databases">
        <title>Genome Sequence of the Brown Rot Fungal Pathogen Monilinia fructigena.</title>
        <authorList>
            <person name="Landi L."/>
            <person name="De Miccolis Angelini R.M."/>
            <person name="Pollastro S."/>
            <person name="Abate D."/>
            <person name="Faretra F."/>
            <person name="Romanazzi G."/>
        </authorList>
    </citation>
    <scope>NUCLEOTIDE SEQUENCE [LARGE SCALE GENOMIC DNA]</scope>
    <source>
        <strain evidence="4 5">Mfrg269</strain>
    </source>
</reference>
<evidence type="ECO:0000256" key="3">
    <source>
        <dbReference type="SAM" id="MobiDB-lite"/>
    </source>
</evidence>
<evidence type="ECO:0000313" key="4">
    <source>
        <dbReference type="EMBL" id="RAL68047.1"/>
    </source>
</evidence>
<dbReference type="CDD" id="cd12148">
    <property type="entry name" value="fungal_TF_MHR"/>
    <property type="match status" value="1"/>
</dbReference>
<dbReference type="PANTHER" id="PTHR31001">
    <property type="entry name" value="UNCHARACTERIZED TRANSCRIPTIONAL REGULATORY PROTEIN"/>
    <property type="match status" value="1"/>
</dbReference>
<dbReference type="Proteomes" id="UP000249056">
    <property type="component" value="Unassembled WGS sequence"/>
</dbReference>
<comment type="subcellular location">
    <subcellularLocation>
        <location evidence="1">Nucleus</location>
    </subcellularLocation>
</comment>
<keyword evidence="5" id="KW-1185">Reference proteome</keyword>
<comment type="caution">
    <text evidence="4">The sequence shown here is derived from an EMBL/GenBank/DDBJ whole genome shotgun (WGS) entry which is preliminary data.</text>
</comment>
<dbReference type="AlphaFoldDB" id="A0A395J6D1"/>
<dbReference type="PANTHER" id="PTHR31001:SF90">
    <property type="entry name" value="CENTROMERE DNA-BINDING PROTEIN COMPLEX CBF3 SUBUNIT B"/>
    <property type="match status" value="1"/>
</dbReference>
<dbReference type="OrthoDB" id="3014581at2759"/>
<evidence type="ECO:0000256" key="2">
    <source>
        <dbReference type="ARBA" id="ARBA00023242"/>
    </source>
</evidence>
<evidence type="ECO:0000313" key="5">
    <source>
        <dbReference type="Proteomes" id="UP000249056"/>
    </source>
</evidence>
<proteinExistence type="predicted"/>
<feature type="compositionally biased region" description="Low complexity" evidence="3">
    <location>
        <begin position="44"/>
        <end position="70"/>
    </location>
</feature>
<organism evidence="4 5">
    <name type="scientific">Monilinia fructigena</name>
    <dbReference type="NCBI Taxonomy" id="38457"/>
    <lineage>
        <taxon>Eukaryota</taxon>
        <taxon>Fungi</taxon>
        <taxon>Dikarya</taxon>
        <taxon>Ascomycota</taxon>
        <taxon>Pezizomycotina</taxon>
        <taxon>Leotiomycetes</taxon>
        <taxon>Helotiales</taxon>
        <taxon>Sclerotiniaceae</taxon>
        <taxon>Monilinia</taxon>
    </lineage>
</organism>
<protein>
    <recommendedName>
        <fullName evidence="6">Transcription factor domain-containing protein</fullName>
    </recommendedName>
</protein>
<keyword evidence="2" id="KW-0539">Nucleus</keyword>
<evidence type="ECO:0008006" key="6">
    <source>
        <dbReference type="Google" id="ProtNLM"/>
    </source>
</evidence>
<evidence type="ECO:0000256" key="1">
    <source>
        <dbReference type="ARBA" id="ARBA00004123"/>
    </source>
</evidence>